<dbReference type="GO" id="GO:0045505">
    <property type="term" value="F:dynein intermediate chain binding"/>
    <property type="evidence" value="ECO:0007669"/>
    <property type="project" value="InterPro"/>
</dbReference>
<evidence type="ECO:0000259" key="8">
    <source>
        <dbReference type="PROSITE" id="PS50020"/>
    </source>
</evidence>
<dbReference type="InterPro" id="IPR026983">
    <property type="entry name" value="DHC"/>
</dbReference>
<dbReference type="PANTHER" id="PTHR46532">
    <property type="entry name" value="MALE FERTILITY FACTOR KL5"/>
    <property type="match status" value="1"/>
</dbReference>
<evidence type="ECO:0000313" key="9">
    <source>
        <dbReference type="EMBL" id="KAG5647522.1"/>
    </source>
</evidence>
<dbReference type="SUPFAM" id="SSF81698">
    <property type="entry name" value="FF domain"/>
    <property type="match status" value="4"/>
</dbReference>
<comment type="caution">
    <text evidence="9">The sequence shown here is derived from an EMBL/GenBank/DDBJ whole genome shotgun (WGS) entry which is preliminary data.</text>
</comment>
<dbReference type="SMART" id="SM00456">
    <property type="entry name" value="WW"/>
    <property type="match status" value="2"/>
</dbReference>
<evidence type="ECO:0000256" key="3">
    <source>
        <dbReference type="ARBA" id="ARBA00022664"/>
    </source>
</evidence>
<organism evidence="9 10">
    <name type="scientific">Asterophora parasitica</name>
    <dbReference type="NCBI Taxonomy" id="117018"/>
    <lineage>
        <taxon>Eukaryota</taxon>
        <taxon>Fungi</taxon>
        <taxon>Dikarya</taxon>
        <taxon>Basidiomycota</taxon>
        <taxon>Agaricomycotina</taxon>
        <taxon>Agaricomycetes</taxon>
        <taxon>Agaricomycetidae</taxon>
        <taxon>Agaricales</taxon>
        <taxon>Tricholomatineae</taxon>
        <taxon>Lyophyllaceae</taxon>
        <taxon>Asterophora</taxon>
    </lineage>
</organism>
<dbReference type="GO" id="GO:0006397">
    <property type="term" value="P:mRNA processing"/>
    <property type="evidence" value="ECO:0007669"/>
    <property type="project" value="UniProtKB-KW"/>
</dbReference>
<reference evidence="9" key="1">
    <citation type="submission" date="2020-07" db="EMBL/GenBank/DDBJ databases">
        <authorList>
            <person name="Nieuwenhuis M."/>
            <person name="Van De Peppel L.J.J."/>
        </authorList>
    </citation>
    <scope>NUCLEOTIDE SEQUENCE</scope>
    <source>
        <strain evidence="9">AP01</strain>
        <tissue evidence="9">Mycelium</tissue>
    </source>
</reference>
<dbReference type="PANTHER" id="PTHR46532:SF4">
    <property type="entry name" value="AAA+ ATPASE DOMAIN-CONTAINING PROTEIN"/>
    <property type="match status" value="1"/>
</dbReference>
<sequence length="1969" mass="227676">MSIWTEHRNPEGRTYWFNTNTNESVWEKPDDLKTPFERALNQTKWKEYFSGGRKYYYNTDTKESKWDMPDELLLVLEKVEKEGPNGAPTPSGPAQITAPGFTPVGSMQGALVPMGGADPSSSTLASQPNGQHVNGLPLDLSVGAHTGGLPLTPTSILPARPNLPDDPVIPHNGFATVEEGEKAFMHLLRKAGVDANWTWDQTMRAIITDPLYKALNTLAEKKSAWEKVCHPTPYFIVSVPNIVTFWQMQFTTNLKAKEHEEREARLSKLRPAIRNLLKGNPNVFHYTTFPTGDKLFAQHPIWAQAKIEAERRLIFEEYVAEIKQRDVAESRAARARSVAKVVNLFKELNVDVVTRWRNAHTMVLDSAEWNEDAELRKLPTLDILLAFEDYSRVREREYEDQMRKAQVEKTRKERKEREAFKDLLQGLVDQGKIKARSKWKEVYPQFADDARYLSMLGNPGSNPLELFWDAVDVLDQELDRKIAIVVEGPFAKHAGPVNEKDGDEQEKDANVVRPDMTEEEFGRIVREHRDETVDTLTKGDLHAVYTTLHDAALKKQTEDKRRAERKQRHLQDDLRYAMKKLPEPLDIALPYDEIVPLIQHLPEYAAVEDEDGRRAAFAKYVKRQKERMREVASEDGASTTSRKRKEPPREHERERDRGEYKDRDRERDREPHHRDRDRDRERAKDYDRPSKDERGGSSRHHRYEERRSSRDYGRDKEDAHSKEYTKSFGKHSYHRDEDRERRKEKSSDDRDGRRYPTREWEEAPSTRERSASVYREEKREREKRDVSDDRIQDERAEKRPRYEREHRSPAVSESHETPAEPVALYDSSIFQSYLLALLPPVIGALPDELESLFDGEFDEKVARFAADNAGSIYVVKTREESEDDSPPTHVYHLTPHLAYHPSHVTTLALIKRGPTLDPLTPLASQLHILNLFGGEETPYEGLHAVVSCGVKPWFDAFVGARAGGRDGDTRMGIPMTKKKFAELELSLLHLQQNVEIPETHLVIHPVIQRAVEQAQTANTPPNISHIPAHLLNDSTFLNSLHGHVNSWIKAIQSVTKLTRDVVSGTASQEINFWLSLERALDGIEAQLRSDEVNMVINCLRNAKRFRATVSFIADTGLKDATDLVHKYNQLMKDFPLNELLSATDLDKIQESLTLIFGHINRKLKLSPYPIRRALPLVEAISRDFNDQLLRILTSHRLPYTPYETFDRLLAQTTNIFRTWDDLIKEFTIIAREAIKKRNERFIPIKVVPAHAKLQERTRYLRDWRKQHEQLAVMTGPTKGLGGVGMDVGGMDMEEEVKEAYEVIKRIDVLDVSVDGTEIWVAAENAYNERVSRVENQIIARLRDRLGTARNANEMFRVFSKFNALFVRPKIRGAIQEYQTQLIDSVKEDIKHLHDKFKTQYRFSEAYHMSQMRDLPPIAGAIIWARQIERQLLTYMKRVEDVLGKGWELYAEGQKLQSESTAFRKKLDTRPVYDAWLHDINRRNMGVDGRLFEIVRLRGGGFQLAVNFDPQIITLFKEVRNLLWLNFQVPHAITNMAKDAKRVYPHAVSLMETVRTYGQTLDLVENNKGIEWLVAEYRNESQRMITKGMNIRWDYFVNQYDTTRYVSSADGRDTRHIQFVREFASIVSVLQDKTNSVIDLYKDILRNVEDLATCSYTTEAFSELLAKVQAAIDRLNLEGYANLEHWVAELDKKIEGILLQRLTHIIQVWCTEFDRVDDGDTRRDTLPLRDITNKRRGDKRLKEEKASLPFLEGNMTLKPIVHEIRIQNQVIFLDPPIEYARSTWIKQLHDWLGVICRLRRIQSSRYEIGLQMQGATVSETNYTSLLTRFADNTLERPFALIEVKVQQLKDYVAKWLQFQSLWDLEAEYVFNRLGDSLANWQQLLTEIKKARSTFDTSDTQKSFGVCVIDYEQVQARVNAKYDAWQRDILSRFGVKLGNAMKEMHASILKARNDLEHHSIEGLVGGPARRF</sequence>
<evidence type="ECO:0000256" key="1">
    <source>
        <dbReference type="ARBA" id="ARBA00004123"/>
    </source>
</evidence>
<evidence type="ECO:0000256" key="7">
    <source>
        <dbReference type="SAM" id="MobiDB-lite"/>
    </source>
</evidence>
<feature type="domain" description="WW" evidence="8">
    <location>
        <begin position="1"/>
        <end position="31"/>
    </location>
</feature>
<dbReference type="SMART" id="SM00441">
    <property type="entry name" value="FF"/>
    <property type="match status" value="4"/>
</dbReference>
<feature type="domain" description="WW" evidence="8">
    <location>
        <begin position="45"/>
        <end position="71"/>
    </location>
</feature>
<comment type="subcellular location">
    <subcellularLocation>
        <location evidence="1">Nucleus</location>
    </subcellularLocation>
</comment>
<dbReference type="InterPro" id="IPR036517">
    <property type="entry name" value="FF_domain_sf"/>
</dbReference>
<keyword evidence="4" id="KW-0677">Repeat</keyword>
<dbReference type="Gene3D" id="2.20.70.10">
    <property type="match status" value="2"/>
</dbReference>
<feature type="region of interest" description="Disordered" evidence="7">
    <location>
        <begin position="623"/>
        <end position="819"/>
    </location>
</feature>
<dbReference type="EMBL" id="JABCKV010000009">
    <property type="protein sequence ID" value="KAG5647522.1"/>
    <property type="molecule type" value="Genomic_DNA"/>
</dbReference>
<protein>
    <recommendedName>
        <fullName evidence="8">WW domain-containing protein</fullName>
    </recommendedName>
</protein>
<dbReference type="CDD" id="cd22249">
    <property type="entry name" value="UDM1_RNF168_RNF169-like"/>
    <property type="match status" value="1"/>
</dbReference>
<gene>
    <name evidence="9" type="ORF">DXG03_009459</name>
</gene>
<evidence type="ECO:0000256" key="5">
    <source>
        <dbReference type="ARBA" id="ARBA00023187"/>
    </source>
</evidence>
<dbReference type="InterPro" id="IPR013594">
    <property type="entry name" value="Dynein_heavy_tail"/>
</dbReference>
<dbReference type="GO" id="GO:0007018">
    <property type="term" value="P:microtubule-based movement"/>
    <property type="evidence" value="ECO:0007669"/>
    <property type="project" value="InterPro"/>
</dbReference>
<keyword evidence="10" id="KW-1185">Reference proteome</keyword>
<evidence type="ECO:0000313" key="10">
    <source>
        <dbReference type="Proteomes" id="UP000775547"/>
    </source>
</evidence>
<dbReference type="Gene3D" id="1.10.10.440">
    <property type="entry name" value="FF domain"/>
    <property type="match status" value="3"/>
</dbReference>
<dbReference type="SUPFAM" id="SSF51045">
    <property type="entry name" value="WW domain"/>
    <property type="match status" value="2"/>
</dbReference>
<dbReference type="Proteomes" id="UP000775547">
    <property type="component" value="Unassembled WGS sequence"/>
</dbReference>
<evidence type="ECO:0000256" key="6">
    <source>
        <dbReference type="ARBA" id="ARBA00023242"/>
    </source>
</evidence>
<dbReference type="InterPro" id="IPR036020">
    <property type="entry name" value="WW_dom_sf"/>
</dbReference>
<dbReference type="Pfam" id="PF01846">
    <property type="entry name" value="FF"/>
    <property type="match status" value="2"/>
</dbReference>
<proteinExistence type="inferred from homology"/>
<dbReference type="OrthoDB" id="447173at2759"/>
<feature type="compositionally biased region" description="Basic and acidic residues" evidence="7">
    <location>
        <begin position="647"/>
        <end position="725"/>
    </location>
</feature>
<dbReference type="CDD" id="cd00201">
    <property type="entry name" value="WW"/>
    <property type="match status" value="2"/>
</dbReference>
<dbReference type="GO" id="GO:0008380">
    <property type="term" value="P:RNA splicing"/>
    <property type="evidence" value="ECO:0007669"/>
    <property type="project" value="UniProtKB-KW"/>
</dbReference>
<evidence type="ECO:0000256" key="2">
    <source>
        <dbReference type="ARBA" id="ARBA00008887"/>
    </source>
</evidence>
<dbReference type="Pfam" id="PF00397">
    <property type="entry name" value="WW"/>
    <property type="match status" value="1"/>
</dbReference>
<dbReference type="GO" id="GO:0005634">
    <property type="term" value="C:nucleus"/>
    <property type="evidence" value="ECO:0007669"/>
    <property type="project" value="UniProtKB-SubCell"/>
</dbReference>
<evidence type="ECO:0000256" key="4">
    <source>
        <dbReference type="ARBA" id="ARBA00022737"/>
    </source>
</evidence>
<dbReference type="FunFam" id="1.10.10.440:FF:000013">
    <property type="entry name" value="pre-mRNA-processing protein 40A isoform X1"/>
    <property type="match status" value="1"/>
</dbReference>
<dbReference type="Pfam" id="PF08385">
    <property type="entry name" value="DHC_N1"/>
    <property type="match status" value="1"/>
</dbReference>
<reference evidence="9" key="2">
    <citation type="submission" date="2021-10" db="EMBL/GenBank/DDBJ databases">
        <title>Phylogenomics reveals ancestral predisposition of the termite-cultivated fungus Termitomyces towards a domesticated lifestyle.</title>
        <authorList>
            <person name="Auxier B."/>
            <person name="Grum-Grzhimaylo A."/>
            <person name="Cardenas M.E."/>
            <person name="Lodge J.D."/>
            <person name="Laessoe T."/>
            <person name="Pedersen O."/>
            <person name="Smith M.E."/>
            <person name="Kuyper T.W."/>
            <person name="Franco-Molano E.A."/>
            <person name="Baroni T.J."/>
            <person name="Aanen D.K."/>
        </authorList>
    </citation>
    <scope>NUCLEOTIDE SEQUENCE</scope>
    <source>
        <strain evidence="9">AP01</strain>
        <tissue evidence="9">Mycelium</tissue>
    </source>
</reference>
<dbReference type="InterPro" id="IPR002713">
    <property type="entry name" value="FF_domain"/>
</dbReference>
<keyword evidence="5" id="KW-0508">mRNA splicing</keyword>
<accession>A0A9P7GBH0</accession>
<keyword evidence="3" id="KW-0507">mRNA processing</keyword>
<dbReference type="PROSITE" id="PS50020">
    <property type="entry name" value="WW_DOMAIN_2"/>
    <property type="match status" value="2"/>
</dbReference>
<name>A0A9P7GBH0_9AGAR</name>
<dbReference type="InterPro" id="IPR001202">
    <property type="entry name" value="WW_dom"/>
</dbReference>
<dbReference type="GO" id="GO:0051959">
    <property type="term" value="F:dynein light intermediate chain binding"/>
    <property type="evidence" value="ECO:0007669"/>
    <property type="project" value="InterPro"/>
</dbReference>
<feature type="compositionally biased region" description="Basic and acidic residues" evidence="7">
    <location>
        <begin position="734"/>
        <end position="818"/>
    </location>
</feature>
<dbReference type="GO" id="GO:0005858">
    <property type="term" value="C:axonemal dynein complex"/>
    <property type="evidence" value="ECO:0007669"/>
    <property type="project" value="TreeGrafter"/>
</dbReference>
<keyword evidence="6" id="KW-0539">Nucleus</keyword>
<comment type="similarity">
    <text evidence="2">Belongs to the dynein heavy chain family.</text>
</comment>